<keyword evidence="1" id="KW-0862">Zinc</keyword>
<dbReference type="GO" id="GO:0008270">
    <property type="term" value="F:zinc ion binding"/>
    <property type="evidence" value="ECO:0007669"/>
    <property type="project" value="UniProtKB-KW"/>
</dbReference>
<dbReference type="EMBL" id="OU896711">
    <property type="protein sequence ID" value="CAG9822168.1"/>
    <property type="molecule type" value="Genomic_DNA"/>
</dbReference>
<accession>A0A9N9SJ86</accession>
<dbReference type="Pfam" id="PF00098">
    <property type="entry name" value="zf-CCHC"/>
    <property type="match status" value="1"/>
</dbReference>
<evidence type="ECO:0000313" key="4">
    <source>
        <dbReference type="Proteomes" id="UP001153737"/>
    </source>
</evidence>
<reference evidence="3" key="2">
    <citation type="submission" date="2022-10" db="EMBL/GenBank/DDBJ databases">
        <authorList>
            <consortium name="ENA_rothamsted_submissions"/>
            <consortium name="culmorum"/>
            <person name="King R."/>
        </authorList>
    </citation>
    <scope>NUCLEOTIDE SEQUENCE</scope>
</reference>
<dbReference type="PROSITE" id="PS50158">
    <property type="entry name" value="ZF_CCHC"/>
    <property type="match status" value="1"/>
</dbReference>
<keyword evidence="1" id="KW-0479">Metal-binding</keyword>
<proteinExistence type="predicted"/>
<dbReference type="InterPro" id="IPR001878">
    <property type="entry name" value="Znf_CCHC"/>
</dbReference>
<sequence length="408" mass="45700">MEITQANEDGNSEIGSVIMTNMDSDLQAKSSSQRTGNNEYQKASISNTGLEATRVSSESLTQFSEAKETLINFLSSSKESINRKKVATEALETMTSAFTELMTYITQKATERRVTEELVTLHDKLNSISEKIDNIKKPTYAEKVGSNLNLKSAKIPLGNGKLANPSTDSTILIYLKEGNQDCNSSEDTLSTLKSLRADLVGIKAKKLLPIANNGVKIIAAEANLNKKALDEAGLTSRMPPKFKPRMAVIGVPSDWNATRTENKINDDLEIPVDHQQEVKAHFKFGKRDAQYVTWIIECDHEMRTDILERGRLYLGWVACQVRDHVRIVRCYNCQNYGHLASKCRNKTSCGICSKEHPTKECNKEDKKCINCKINKMPEEDCAHEANDINCPTYNKRIRSYISNIDYGT</sequence>
<evidence type="ECO:0000259" key="2">
    <source>
        <dbReference type="PROSITE" id="PS50158"/>
    </source>
</evidence>
<organism evidence="3 4">
    <name type="scientific">Phaedon cochleariae</name>
    <name type="common">Mustard beetle</name>
    <dbReference type="NCBI Taxonomy" id="80249"/>
    <lineage>
        <taxon>Eukaryota</taxon>
        <taxon>Metazoa</taxon>
        <taxon>Ecdysozoa</taxon>
        <taxon>Arthropoda</taxon>
        <taxon>Hexapoda</taxon>
        <taxon>Insecta</taxon>
        <taxon>Pterygota</taxon>
        <taxon>Neoptera</taxon>
        <taxon>Endopterygota</taxon>
        <taxon>Coleoptera</taxon>
        <taxon>Polyphaga</taxon>
        <taxon>Cucujiformia</taxon>
        <taxon>Chrysomeloidea</taxon>
        <taxon>Chrysomelidae</taxon>
        <taxon>Chrysomelinae</taxon>
        <taxon>Chrysomelini</taxon>
        <taxon>Phaedon</taxon>
    </lineage>
</organism>
<dbReference type="SUPFAM" id="SSF57756">
    <property type="entry name" value="Retrovirus zinc finger-like domains"/>
    <property type="match status" value="1"/>
</dbReference>
<evidence type="ECO:0000256" key="1">
    <source>
        <dbReference type="PROSITE-ProRule" id="PRU00047"/>
    </source>
</evidence>
<dbReference type="GO" id="GO:0003676">
    <property type="term" value="F:nucleic acid binding"/>
    <property type="evidence" value="ECO:0007669"/>
    <property type="project" value="InterPro"/>
</dbReference>
<evidence type="ECO:0000313" key="3">
    <source>
        <dbReference type="EMBL" id="CAG9822168.1"/>
    </source>
</evidence>
<dbReference type="OrthoDB" id="6729016at2759"/>
<protein>
    <recommendedName>
        <fullName evidence="2">CCHC-type domain-containing protein</fullName>
    </recommendedName>
</protein>
<dbReference type="InterPro" id="IPR036875">
    <property type="entry name" value="Znf_CCHC_sf"/>
</dbReference>
<dbReference type="AlphaFoldDB" id="A0A9N9SJ86"/>
<dbReference type="SMART" id="SM00343">
    <property type="entry name" value="ZnF_C2HC"/>
    <property type="match status" value="1"/>
</dbReference>
<keyword evidence="1" id="KW-0863">Zinc-finger</keyword>
<feature type="domain" description="CCHC-type" evidence="2">
    <location>
        <begin position="329"/>
        <end position="345"/>
    </location>
</feature>
<gene>
    <name evidence="3" type="ORF">PHAECO_LOCUS9637</name>
</gene>
<dbReference type="Proteomes" id="UP001153737">
    <property type="component" value="Chromosome 5"/>
</dbReference>
<keyword evidence="4" id="KW-1185">Reference proteome</keyword>
<reference evidence="3" key="1">
    <citation type="submission" date="2022-01" db="EMBL/GenBank/DDBJ databases">
        <authorList>
            <person name="King R."/>
        </authorList>
    </citation>
    <scope>NUCLEOTIDE SEQUENCE</scope>
</reference>
<name>A0A9N9SJ86_PHACE</name>